<evidence type="ECO:0000313" key="1">
    <source>
        <dbReference type="EMBL" id="CCO95502.1"/>
    </source>
</evidence>
<proteinExistence type="predicted"/>
<comment type="caution">
    <text evidence="1">The sequence shown here is derived from an EMBL/GenBank/DDBJ whole genome shotgun (WGS) entry which is preliminary data.</text>
</comment>
<dbReference type="EMBL" id="CAPB01000041">
    <property type="protein sequence ID" value="CCO95502.1"/>
    <property type="molecule type" value="Genomic_DNA"/>
</dbReference>
<protein>
    <submittedName>
        <fullName evidence="1">Uncharacterized protein</fullName>
    </submittedName>
</protein>
<sequence>MDGEDVVIIVAPAEISSHGSRVVIGNIVRA</sequence>
<accession>A0A831EST5</accession>
<reference evidence="1 2" key="1">
    <citation type="submission" date="2012-11" db="EMBL/GenBank/DDBJ databases">
        <authorList>
            <person name="Linke B."/>
        </authorList>
    </citation>
    <scope>NUCLEOTIDE SEQUENCE [LARGE SCALE GENOMIC DNA]</scope>
    <source>
        <strain evidence="2">CFBP 1232</strain>
    </source>
</reference>
<gene>
    <name evidence="1" type="ORF">BN437_3603</name>
</gene>
<dbReference type="Proteomes" id="UP000013111">
    <property type="component" value="Unassembled WGS sequence"/>
</dbReference>
<dbReference type="AlphaFoldDB" id="A0A831EST5"/>
<evidence type="ECO:0000313" key="2">
    <source>
        <dbReference type="Proteomes" id="UP000013111"/>
    </source>
</evidence>
<organism evidence="1 2">
    <name type="scientific">Erwinia amylovora NBRC 12687 = CFBP 1232</name>
    <dbReference type="NCBI Taxonomy" id="1219359"/>
    <lineage>
        <taxon>Bacteria</taxon>
        <taxon>Pseudomonadati</taxon>
        <taxon>Pseudomonadota</taxon>
        <taxon>Gammaproteobacteria</taxon>
        <taxon>Enterobacterales</taxon>
        <taxon>Erwiniaceae</taxon>
        <taxon>Erwinia</taxon>
    </lineage>
</organism>
<reference evidence="1 2" key="2">
    <citation type="submission" date="2013-04" db="EMBL/GenBank/DDBJ databases">
        <title>Comparative genomics of 12 strains of Erwinia amylovora identifies a pan-genome with a large conserved core and provides insights into host specificity.</title>
        <authorList>
            <person name="Mann R.A."/>
            <person name="Smits T.H.M."/>
            <person name="Buehlmann A."/>
            <person name="Blom J."/>
            <person name="Goesmann A."/>
            <person name="Frey J.E."/>
            <person name="Plummer K.M."/>
            <person name="Beer S.V."/>
            <person name="Luck J."/>
            <person name="Duffy B."/>
            <person name="Rodoni B."/>
        </authorList>
    </citation>
    <scope>NUCLEOTIDE SEQUENCE [LARGE SCALE GENOMIC DNA]</scope>
    <source>
        <strain evidence="2">CFBP 1232</strain>
    </source>
</reference>
<name>A0A831EST5_ERWAM</name>